<keyword evidence="1" id="KW-0812">Transmembrane</keyword>
<evidence type="ECO:0000313" key="2">
    <source>
        <dbReference type="EMBL" id="KJD42492.1"/>
    </source>
</evidence>
<name>A0A0D7WXM6_9BACL</name>
<dbReference type="AlphaFoldDB" id="A0A0D7WXM6"/>
<reference evidence="2 3" key="1">
    <citation type="submission" date="2014-11" db="EMBL/GenBank/DDBJ databases">
        <title>Draft Genome Sequences of Paenibacillus polymyxa NRRL B-30509 and Paenibacillus terrae NRRL B-30644, Strains from a Poultry Environment that Produce Tridecaptin A and Paenicidins.</title>
        <authorList>
            <person name="van Belkum M.J."/>
            <person name="Lohans C.T."/>
            <person name="Vederas J.C."/>
        </authorList>
    </citation>
    <scope>NUCLEOTIDE SEQUENCE [LARGE SCALE GENOMIC DNA]</scope>
    <source>
        <strain evidence="2 3">NRRL B-30644</strain>
    </source>
</reference>
<protein>
    <submittedName>
        <fullName evidence="2">Uncharacterized protein</fullName>
    </submittedName>
</protein>
<dbReference type="Proteomes" id="UP000032534">
    <property type="component" value="Unassembled WGS sequence"/>
</dbReference>
<gene>
    <name evidence="2" type="ORF">QD47_27870</name>
</gene>
<feature type="transmembrane region" description="Helical" evidence="1">
    <location>
        <begin position="46"/>
        <end position="67"/>
    </location>
</feature>
<keyword evidence="1" id="KW-0472">Membrane</keyword>
<organism evidence="2 3">
    <name type="scientific">Paenibacillus terrae</name>
    <dbReference type="NCBI Taxonomy" id="159743"/>
    <lineage>
        <taxon>Bacteria</taxon>
        <taxon>Bacillati</taxon>
        <taxon>Bacillota</taxon>
        <taxon>Bacilli</taxon>
        <taxon>Bacillales</taxon>
        <taxon>Paenibacillaceae</taxon>
        <taxon>Paenibacillus</taxon>
    </lineage>
</organism>
<evidence type="ECO:0000313" key="3">
    <source>
        <dbReference type="Proteomes" id="UP000032534"/>
    </source>
</evidence>
<keyword evidence="3" id="KW-1185">Reference proteome</keyword>
<dbReference type="PATRIC" id="fig|159743.3.peg.6215"/>
<dbReference type="RefSeq" id="WP_044649179.1">
    <property type="nucleotide sequence ID" value="NZ_JTHP01000116.1"/>
</dbReference>
<comment type="caution">
    <text evidence="2">The sequence shown here is derived from an EMBL/GenBank/DDBJ whole genome shotgun (WGS) entry which is preliminary data.</text>
</comment>
<proteinExistence type="predicted"/>
<dbReference type="EMBL" id="JTHP01000116">
    <property type="protein sequence ID" value="KJD42492.1"/>
    <property type="molecule type" value="Genomic_DNA"/>
</dbReference>
<accession>A0A0D7WXM6</accession>
<sequence>MFRCLKCGQGYREGATHCTKCGNLLYDQRNDTIGYEKPKLSLDKKFILKLILLLAFILFIMGIFSFISSCINNNAPEPKSIDQMTNKELNQFMEWKKEQEQKEYNSSSIKTSK</sequence>
<keyword evidence="1" id="KW-1133">Transmembrane helix</keyword>
<evidence type="ECO:0000256" key="1">
    <source>
        <dbReference type="SAM" id="Phobius"/>
    </source>
</evidence>